<keyword evidence="1" id="KW-0456">Lyase</keyword>
<dbReference type="GO" id="GO:0046872">
    <property type="term" value="F:metal ion binding"/>
    <property type="evidence" value="ECO:0007669"/>
    <property type="project" value="UniProtKB-KW"/>
</dbReference>
<dbReference type="Gene3D" id="1.10.600.10">
    <property type="entry name" value="Farnesyl Diphosphate Synthase"/>
    <property type="match status" value="1"/>
</dbReference>
<organism evidence="2 3">
    <name type="scientific">Chryseobacterium soli</name>
    <dbReference type="NCBI Taxonomy" id="445961"/>
    <lineage>
        <taxon>Bacteria</taxon>
        <taxon>Pseudomonadati</taxon>
        <taxon>Bacteroidota</taxon>
        <taxon>Flavobacteriia</taxon>
        <taxon>Flavobacteriales</taxon>
        <taxon>Weeksellaceae</taxon>
        <taxon>Chryseobacterium group</taxon>
        <taxon>Chryseobacterium</taxon>
    </lineage>
</organism>
<sequence>MKPEDYNPSNYLPQGYYPWPDKINPNVEQMGIDYRNWIDTDYVYLSENIRERYKSMNLHKCSARMYPYASYERVTPMHRYVVFHTIFDDQLEYSTEEEVSRYCDRLVAIFRGDSLTPEDPGYFIQAAKIRDEFGAFMPDEWMKRLADTFYTVTRYGAQEEATYKATQTVPSLALFKVLREYSIVIFPYFYLVDAEFHTFLTEEVERHPVIQRVRSLWSRIIAWQNDIQGLKKELSKDTEVMNIVIVLQRNYNLSLEDAMTEAMKIHDDDLAELVALQEDLPDFGKYQEQVKQLFLGWGSLIQGLNTFYLIDTNRYDPECFAWPDRETEDTSL</sequence>
<dbReference type="eggNOG" id="ENOG5032Y25">
    <property type="taxonomic scope" value="Bacteria"/>
</dbReference>
<name>A0A086A3J9_9FLAO</name>
<dbReference type="InterPro" id="IPR034686">
    <property type="entry name" value="Terpene_cyclase-like_2"/>
</dbReference>
<comment type="cofactor">
    <cofactor evidence="1">
        <name>Mg(2+)</name>
        <dbReference type="ChEBI" id="CHEBI:18420"/>
    </cofactor>
</comment>
<gene>
    <name evidence="2" type="ORF">IW15_16030</name>
</gene>
<protein>
    <recommendedName>
        <fullName evidence="1">Terpene synthase</fullName>
        <ecNumber evidence="1">4.2.3.-</ecNumber>
    </recommendedName>
</protein>
<dbReference type="SUPFAM" id="SSF48576">
    <property type="entry name" value="Terpenoid synthases"/>
    <property type="match status" value="1"/>
</dbReference>
<dbReference type="Pfam" id="PF19086">
    <property type="entry name" value="Terpene_syn_C_2"/>
    <property type="match status" value="1"/>
</dbReference>
<keyword evidence="3" id="KW-1185">Reference proteome</keyword>
<evidence type="ECO:0000313" key="2">
    <source>
        <dbReference type="EMBL" id="KFF11263.1"/>
    </source>
</evidence>
<accession>A0A086A3J9</accession>
<dbReference type="InterPro" id="IPR008949">
    <property type="entry name" value="Isoprenoid_synthase_dom_sf"/>
</dbReference>
<dbReference type="PANTHER" id="PTHR35201">
    <property type="entry name" value="TERPENE SYNTHASE"/>
    <property type="match status" value="1"/>
</dbReference>
<proteinExistence type="inferred from homology"/>
<keyword evidence="1" id="KW-0460">Magnesium</keyword>
<evidence type="ECO:0000256" key="1">
    <source>
        <dbReference type="RuleBase" id="RU366034"/>
    </source>
</evidence>
<comment type="caution">
    <text evidence="2">The sequence shown here is derived from an EMBL/GenBank/DDBJ whole genome shotgun (WGS) entry which is preliminary data.</text>
</comment>
<evidence type="ECO:0000313" key="3">
    <source>
        <dbReference type="Proteomes" id="UP000028705"/>
    </source>
</evidence>
<comment type="similarity">
    <text evidence="1">Belongs to the terpene synthase family.</text>
</comment>
<dbReference type="EMBL" id="JPRH01000007">
    <property type="protein sequence ID" value="KFF11263.1"/>
    <property type="molecule type" value="Genomic_DNA"/>
</dbReference>
<dbReference type="GO" id="GO:0010333">
    <property type="term" value="F:terpene synthase activity"/>
    <property type="evidence" value="ECO:0007669"/>
    <property type="project" value="InterPro"/>
</dbReference>
<dbReference type="EC" id="4.2.3.-" evidence="1"/>
<dbReference type="PANTHER" id="PTHR35201:SF4">
    <property type="entry name" value="BETA-PINACENE SYNTHASE-RELATED"/>
    <property type="match status" value="1"/>
</dbReference>
<keyword evidence="1" id="KW-0479">Metal-binding</keyword>
<dbReference type="STRING" id="445961.IW15_16030"/>
<dbReference type="Proteomes" id="UP000028705">
    <property type="component" value="Unassembled WGS sequence"/>
</dbReference>
<reference evidence="2 3" key="1">
    <citation type="submission" date="2014-07" db="EMBL/GenBank/DDBJ databases">
        <title>Genome of Chryseobacterium soli DSM 19298.</title>
        <authorList>
            <person name="Stropko S.J."/>
            <person name="Pipes S.E."/>
            <person name="Newman J."/>
        </authorList>
    </citation>
    <scope>NUCLEOTIDE SEQUENCE [LARGE SCALE GENOMIC DNA]</scope>
    <source>
        <strain evidence="2 3">DSM 19298</strain>
    </source>
</reference>
<dbReference type="AlphaFoldDB" id="A0A086A3J9"/>